<proteinExistence type="predicted"/>
<gene>
    <name evidence="2" type="ORF">SDC9_16423</name>
</gene>
<accession>A0A644TUQ5</accession>
<protein>
    <submittedName>
        <fullName evidence="2">Uncharacterized protein</fullName>
    </submittedName>
</protein>
<feature type="compositionally biased region" description="Low complexity" evidence="1">
    <location>
        <begin position="263"/>
        <end position="277"/>
    </location>
</feature>
<comment type="caution">
    <text evidence="2">The sequence shown here is derived from an EMBL/GenBank/DDBJ whole genome shotgun (WGS) entry which is preliminary data.</text>
</comment>
<organism evidence="2">
    <name type="scientific">bioreactor metagenome</name>
    <dbReference type="NCBI Taxonomy" id="1076179"/>
    <lineage>
        <taxon>unclassified sequences</taxon>
        <taxon>metagenomes</taxon>
        <taxon>ecological metagenomes</taxon>
    </lineage>
</organism>
<dbReference type="EMBL" id="VSSQ01000054">
    <property type="protein sequence ID" value="MPL70664.1"/>
    <property type="molecule type" value="Genomic_DNA"/>
</dbReference>
<name>A0A644TUQ5_9ZZZZ</name>
<evidence type="ECO:0000313" key="2">
    <source>
        <dbReference type="EMBL" id="MPL70664.1"/>
    </source>
</evidence>
<reference evidence="2" key="1">
    <citation type="submission" date="2019-08" db="EMBL/GenBank/DDBJ databases">
        <authorList>
            <person name="Kucharzyk K."/>
            <person name="Murdoch R.W."/>
            <person name="Higgins S."/>
            <person name="Loffler F."/>
        </authorList>
    </citation>
    <scope>NUCLEOTIDE SEQUENCE</scope>
</reference>
<sequence>MSQGRFFKAFLVLTGIFFAVAGPLSLGAQTLERWFANPVISESYGSLKAEILEAANELRQLSLSEDLLLSRLEEAARKTVSAPVLLAGIRADMDYIRRIVRSLTAKRLFPARSKDAVKAVQNALLLVRTGIGEAELETALDLASSRGGLKGKQSSILSRAFTALGVTASAKAAYGLSENSRFVLAKYLITSEMTEQKFDSVIARIAEKIKMGETADLAVSSLENSGNDEDESKKSAPGREKSKGTERPTKETGPGAGAGGGAASNQGGASSGQAGSATKSTPGKKNI</sequence>
<evidence type="ECO:0000256" key="1">
    <source>
        <dbReference type="SAM" id="MobiDB-lite"/>
    </source>
</evidence>
<feature type="region of interest" description="Disordered" evidence="1">
    <location>
        <begin position="221"/>
        <end position="287"/>
    </location>
</feature>
<feature type="compositionally biased region" description="Polar residues" evidence="1">
    <location>
        <begin position="278"/>
        <end position="287"/>
    </location>
</feature>
<feature type="compositionally biased region" description="Basic and acidic residues" evidence="1">
    <location>
        <begin position="231"/>
        <end position="250"/>
    </location>
</feature>
<dbReference type="AlphaFoldDB" id="A0A644TUQ5"/>